<dbReference type="eggNOG" id="COG3786">
    <property type="taxonomic scope" value="Bacteria"/>
</dbReference>
<sequence length="243" mass="26748">MRFTSLLAFCMAAASACGVDFTNAIPANCRQVVLVESRDWSAPAGTLRRFERTDAHKPWQAVGAPAEVVLGRHGMAWGAGLHSSAPVDAPRKQEGDLRGPAGVFAIGPVFGRARREEMPWLHMPYQQLTPTTEAIDDPASHYYNCIVDRARIAKPDWKSSEHMNAIPEYELGLMVAHNPQHLPGAGSCIFIHLWTARDNAGTFGCTALHRHDLLELFHWLDAAKHPVLIQLPATIVRESLSGF</sequence>
<dbReference type="AlphaFoldDB" id="B4D6C3"/>
<dbReference type="CDD" id="cd16913">
    <property type="entry name" value="YkuD_like"/>
    <property type="match status" value="1"/>
</dbReference>
<dbReference type="InterPro" id="IPR005490">
    <property type="entry name" value="LD_TPept_cat_dom"/>
</dbReference>
<dbReference type="Pfam" id="PF03734">
    <property type="entry name" value="YkuD"/>
    <property type="match status" value="1"/>
</dbReference>
<dbReference type="STRING" id="497964.CfE428DRAFT_4463"/>
<evidence type="ECO:0000259" key="2">
    <source>
        <dbReference type="Pfam" id="PF03734"/>
    </source>
</evidence>
<gene>
    <name evidence="3" type="ORF">CfE428DRAFT_4463</name>
</gene>
<protein>
    <recommendedName>
        <fullName evidence="2">L,D-TPase catalytic domain-containing protein</fullName>
    </recommendedName>
</protein>
<feature type="chain" id="PRO_5002800502" description="L,D-TPase catalytic domain-containing protein" evidence="1">
    <location>
        <begin position="17"/>
        <end position="243"/>
    </location>
</feature>
<dbReference type="InParanoid" id="B4D6C3"/>
<dbReference type="Proteomes" id="UP000005824">
    <property type="component" value="Unassembled WGS sequence"/>
</dbReference>
<dbReference type="GO" id="GO:0016740">
    <property type="term" value="F:transferase activity"/>
    <property type="evidence" value="ECO:0007669"/>
    <property type="project" value="InterPro"/>
</dbReference>
<name>B4D6C3_9BACT</name>
<dbReference type="EMBL" id="ABVL01000015">
    <property type="protein sequence ID" value="EDY18032.1"/>
    <property type="molecule type" value="Genomic_DNA"/>
</dbReference>
<feature type="signal peptide" evidence="1">
    <location>
        <begin position="1"/>
        <end position="16"/>
    </location>
</feature>
<accession>B4D6C3</accession>
<feature type="domain" description="L,D-TPase catalytic" evidence="2">
    <location>
        <begin position="79"/>
        <end position="229"/>
    </location>
</feature>
<evidence type="ECO:0000313" key="4">
    <source>
        <dbReference type="Proteomes" id="UP000005824"/>
    </source>
</evidence>
<reference evidence="3 4" key="1">
    <citation type="journal article" date="2011" name="J. Bacteriol.">
        <title>Genome sequence of Chthoniobacter flavus Ellin428, an aerobic heterotrophic soil bacterium.</title>
        <authorList>
            <person name="Kant R."/>
            <person name="van Passel M.W."/>
            <person name="Palva A."/>
            <person name="Lucas S."/>
            <person name="Lapidus A."/>
            <person name="Glavina Del Rio T."/>
            <person name="Dalin E."/>
            <person name="Tice H."/>
            <person name="Bruce D."/>
            <person name="Goodwin L."/>
            <person name="Pitluck S."/>
            <person name="Larimer F.W."/>
            <person name="Land M.L."/>
            <person name="Hauser L."/>
            <person name="Sangwan P."/>
            <person name="de Vos W.M."/>
            <person name="Janssen P.H."/>
            <person name="Smidt H."/>
        </authorList>
    </citation>
    <scope>NUCLEOTIDE SEQUENCE [LARGE SCALE GENOMIC DNA]</scope>
    <source>
        <strain evidence="3 4">Ellin428</strain>
    </source>
</reference>
<keyword evidence="1" id="KW-0732">Signal</keyword>
<evidence type="ECO:0000313" key="3">
    <source>
        <dbReference type="EMBL" id="EDY18032.1"/>
    </source>
</evidence>
<dbReference type="RefSeq" id="WP_006981785.1">
    <property type="nucleotide sequence ID" value="NZ_ABVL01000015.1"/>
</dbReference>
<evidence type="ECO:0000256" key="1">
    <source>
        <dbReference type="SAM" id="SignalP"/>
    </source>
</evidence>
<keyword evidence="4" id="KW-1185">Reference proteome</keyword>
<dbReference type="PANTHER" id="PTHR38589">
    <property type="entry name" value="BLR0621 PROTEIN"/>
    <property type="match status" value="1"/>
</dbReference>
<organism evidence="3 4">
    <name type="scientific">Chthoniobacter flavus Ellin428</name>
    <dbReference type="NCBI Taxonomy" id="497964"/>
    <lineage>
        <taxon>Bacteria</taxon>
        <taxon>Pseudomonadati</taxon>
        <taxon>Verrucomicrobiota</taxon>
        <taxon>Spartobacteria</taxon>
        <taxon>Chthoniobacterales</taxon>
        <taxon>Chthoniobacteraceae</taxon>
        <taxon>Chthoniobacter</taxon>
    </lineage>
</organism>
<dbReference type="PROSITE" id="PS51257">
    <property type="entry name" value="PROKAR_LIPOPROTEIN"/>
    <property type="match status" value="1"/>
</dbReference>
<dbReference type="PANTHER" id="PTHR38589:SF1">
    <property type="entry name" value="BLR0621 PROTEIN"/>
    <property type="match status" value="1"/>
</dbReference>
<proteinExistence type="predicted"/>
<comment type="caution">
    <text evidence="3">The sequence shown here is derived from an EMBL/GenBank/DDBJ whole genome shotgun (WGS) entry which is preliminary data.</text>
</comment>